<keyword evidence="3" id="KW-0004">4Fe-4S</keyword>
<dbReference type="Pfam" id="PF04055">
    <property type="entry name" value="Radical_SAM"/>
    <property type="match status" value="1"/>
</dbReference>
<evidence type="ECO:0000256" key="10">
    <source>
        <dbReference type="ARBA" id="ARBA00023150"/>
    </source>
</evidence>
<keyword evidence="5" id="KW-0479">Metal-binding</keyword>
<dbReference type="CDD" id="cd21117">
    <property type="entry name" value="Twitch_MoaA"/>
    <property type="match status" value="1"/>
</dbReference>
<keyword evidence="15" id="KW-1185">Reference proteome</keyword>
<comment type="cofactor">
    <cofactor evidence="1">
        <name>[4Fe-4S] cluster</name>
        <dbReference type="ChEBI" id="CHEBI:49883"/>
    </cofactor>
</comment>
<accession>A0A2T7BP64</accession>
<dbReference type="EMBL" id="QCYK01000001">
    <property type="protein sequence ID" value="PUZ29430.1"/>
    <property type="molecule type" value="Genomic_DNA"/>
</dbReference>
<keyword evidence="9" id="KW-0342">GTP-binding</keyword>
<dbReference type="InterPro" id="IPR013785">
    <property type="entry name" value="Aldolase_TIM"/>
</dbReference>
<dbReference type="AlphaFoldDB" id="A0A2T7BP64"/>
<evidence type="ECO:0000256" key="12">
    <source>
        <dbReference type="ARBA" id="ARBA00048697"/>
    </source>
</evidence>
<dbReference type="GO" id="GO:0061798">
    <property type="term" value="F:GTP 3',8'-cyclase activity"/>
    <property type="evidence" value="ECO:0007669"/>
    <property type="project" value="UniProtKB-EC"/>
</dbReference>
<dbReference type="PROSITE" id="PS01305">
    <property type="entry name" value="MOAA_NIFB_PQQE"/>
    <property type="match status" value="1"/>
</dbReference>
<dbReference type="GO" id="GO:0061799">
    <property type="term" value="F:cyclic pyranopterin monophosphate synthase activity"/>
    <property type="evidence" value="ECO:0007669"/>
    <property type="project" value="TreeGrafter"/>
</dbReference>
<dbReference type="GO" id="GO:0046872">
    <property type="term" value="F:metal ion binding"/>
    <property type="evidence" value="ECO:0007669"/>
    <property type="project" value="UniProtKB-KW"/>
</dbReference>
<evidence type="ECO:0000313" key="15">
    <source>
        <dbReference type="Proteomes" id="UP000244450"/>
    </source>
</evidence>
<organism evidence="14 15">
    <name type="scientific">Chitinophaga parva</name>
    <dbReference type="NCBI Taxonomy" id="2169414"/>
    <lineage>
        <taxon>Bacteria</taxon>
        <taxon>Pseudomonadati</taxon>
        <taxon>Bacteroidota</taxon>
        <taxon>Chitinophagia</taxon>
        <taxon>Chitinophagales</taxon>
        <taxon>Chitinophagaceae</taxon>
        <taxon>Chitinophaga</taxon>
    </lineage>
</organism>
<gene>
    <name evidence="14" type="primary">moaA</name>
    <name evidence="14" type="ORF">DCC81_08265</name>
</gene>
<evidence type="ECO:0000256" key="9">
    <source>
        <dbReference type="ARBA" id="ARBA00023134"/>
    </source>
</evidence>
<keyword evidence="6" id="KW-0547">Nucleotide-binding</keyword>
<evidence type="ECO:0000256" key="3">
    <source>
        <dbReference type="ARBA" id="ARBA00022485"/>
    </source>
</evidence>
<dbReference type="InterPro" id="IPR058240">
    <property type="entry name" value="rSAM_sf"/>
</dbReference>
<keyword evidence="10" id="KW-0501">Molybdenum cofactor biosynthesis</keyword>
<dbReference type="SFLD" id="SFLDG01383">
    <property type="entry name" value="cyclic_pyranopterin_phosphate"/>
    <property type="match status" value="1"/>
</dbReference>
<dbReference type="OrthoDB" id="9763993at2"/>
<dbReference type="InterPro" id="IPR007197">
    <property type="entry name" value="rSAM"/>
</dbReference>
<dbReference type="RefSeq" id="WP_108686067.1">
    <property type="nucleotide sequence ID" value="NZ_QCYK01000001.1"/>
</dbReference>
<dbReference type="SUPFAM" id="SSF102114">
    <property type="entry name" value="Radical SAM enzymes"/>
    <property type="match status" value="1"/>
</dbReference>
<evidence type="ECO:0000256" key="5">
    <source>
        <dbReference type="ARBA" id="ARBA00022723"/>
    </source>
</evidence>
<evidence type="ECO:0000256" key="8">
    <source>
        <dbReference type="ARBA" id="ARBA00023014"/>
    </source>
</evidence>
<dbReference type="SFLD" id="SFLDG01386">
    <property type="entry name" value="main_SPASM_domain-containing"/>
    <property type="match status" value="1"/>
</dbReference>
<sequence>MLQDRFHRRHNYLRLSLTNNCNLRCAYCMPEEDYVHTPSAALMQAPEILSLASTFVNLGVDKIRLTGGEPLVRRDAADIILQLSRLPVSLTMTTNGTRVHQFLPVLKAAGIRSINVSLDTLQRDKYQLLTRRDALPLVTGNLQRLLDAGIQVKVNVVVMKGFNDQEVFDFVEWAGRMQVQLRFIEFMPFAGNQWQSKKVFTQAQLLERLGQRYNLHPVAGAPHDTARHYCIPGHAASLALISSMSAPFCSTCNRLRLTADGKLKSCLFAAEETDLLTALRNGEEVEALIHHNLQRKFETRGGQFQQGFEAVQHLVNRSMINIGG</sequence>
<dbReference type="InterPro" id="IPR010505">
    <property type="entry name" value="MoaA_twitch"/>
</dbReference>
<dbReference type="InterPro" id="IPR000385">
    <property type="entry name" value="MoaA_NifB_PqqE_Fe-S-bd_CS"/>
</dbReference>
<comment type="caution">
    <text evidence="14">The sequence shown here is derived from an EMBL/GenBank/DDBJ whole genome shotgun (WGS) entry which is preliminary data.</text>
</comment>
<dbReference type="UniPathway" id="UPA00344"/>
<dbReference type="InterPro" id="IPR013483">
    <property type="entry name" value="MoaA"/>
</dbReference>
<name>A0A2T7BP64_9BACT</name>
<dbReference type="SMART" id="SM00729">
    <property type="entry name" value="Elp3"/>
    <property type="match status" value="1"/>
</dbReference>
<dbReference type="GO" id="GO:0006777">
    <property type="term" value="P:Mo-molybdopterin cofactor biosynthetic process"/>
    <property type="evidence" value="ECO:0007669"/>
    <property type="project" value="UniProtKB-KW"/>
</dbReference>
<evidence type="ECO:0000256" key="2">
    <source>
        <dbReference type="ARBA" id="ARBA00012167"/>
    </source>
</evidence>
<dbReference type="InterPro" id="IPR050105">
    <property type="entry name" value="MoCo_biosynth_MoaA/MoaC"/>
</dbReference>
<dbReference type="PROSITE" id="PS51918">
    <property type="entry name" value="RADICAL_SAM"/>
    <property type="match status" value="1"/>
</dbReference>
<dbReference type="EC" id="4.1.99.22" evidence="2"/>
<evidence type="ECO:0000313" key="14">
    <source>
        <dbReference type="EMBL" id="PUZ29430.1"/>
    </source>
</evidence>
<feature type="domain" description="Radical SAM core" evidence="13">
    <location>
        <begin position="5"/>
        <end position="216"/>
    </location>
</feature>
<dbReference type="SFLD" id="SFLDG01067">
    <property type="entry name" value="SPASM/twitch_domain_containing"/>
    <property type="match status" value="1"/>
</dbReference>
<keyword evidence="8" id="KW-0411">Iron-sulfur</keyword>
<dbReference type="GO" id="GO:0051539">
    <property type="term" value="F:4 iron, 4 sulfur cluster binding"/>
    <property type="evidence" value="ECO:0007669"/>
    <property type="project" value="UniProtKB-KW"/>
</dbReference>
<dbReference type="CDD" id="cd01335">
    <property type="entry name" value="Radical_SAM"/>
    <property type="match status" value="1"/>
</dbReference>
<keyword evidence="11" id="KW-0456">Lyase</keyword>
<dbReference type="Proteomes" id="UP000244450">
    <property type="component" value="Unassembled WGS sequence"/>
</dbReference>
<evidence type="ECO:0000256" key="7">
    <source>
        <dbReference type="ARBA" id="ARBA00023004"/>
    </source>
</evidence>
<evidence type="ECO:0000256" key="4">
    <source>
        <dbReference type="ARBA" id="ARBA00022691"/>
    </source>
</evidence>
<dbReference type="NCBIfam" id="TIGR02666">
    <property type="entry name" value="moaA"/>
    <property type="match status" value="1"/>
</dbReference>
<keyword evidence="7" id="KW-0408">Iron</keyword>
<dbReference type="PANTHER" id="PTHR22960:SF0">
    <property type="entry name" value="MOLYBDENUM COFACTOR BIOSYNTHESIS PROTEIN 1"/>
    <property type="match status" value="1"/>
</dbReference>
<evidence type="ECO:0000259" key="13">
    <source>
        <dbReference type="PROSITE" id="PS51918"/>
    </source>
</evidence>
<keyword evidence="4" id="KW-0949">S-adenosyl-L-methionine</keyword>
<evidence type="ECO:0000256" key="6">
    <source>
        <dbReference type="ARBA" id="ARBA00022741"/>
    </source>
</evidence>
<dbReference type="InterPro" id="IPR040064">
    <property type="entry name" value="MoaA-like"/>
</dbReference>
<proteinExistence type="predicted"/>
<protein>
    <recommendedName>
        <fullName evidence="2">GTP 3',8-cyclase</fullName>
        <ecNumber evidence="2">4.1.99.22</ecNumber>
    </recommendedName>
</protein>
<comment type="catalytic activity">
    <reaction evidence="12">
        <text>GTP + AH2 + S-adenosyl-L-methionine = (8S)-3',8-cyclo-7,8-dihydroguanosine 5'-triphosphate + 5'-deoxyadenosine + L-methionine + A + H(+)</text>
        <dbReference type="Rhea" id="RHEA:49576"/>
        <dbReference type="ChEBI" id="CHEBI:13193"/>
        <dbReference type="ChEBI" id="CHEBI:15378"/>
        <dbReference type="ChEBI" id="CHEBI:17319"/>
        <dbReference type="ChEBI" id="CHEBI:17499"/>
        <dbReference type="ChEBI" id="CHEBI:37565"/>
        <dbReference type="ChEBI" id="CHEBI:57844"/>
        <dbReference type="ChEBI" id="CHEBI:59789"/>
        <dbReference type="ChEBI" id="CHEBI:131766"/>
        <dbReference type="EC" id="4.1.99.22"/>
    </reaction>
</comment>
<dbReference type="Gene3D" id="3.20.20.70">
    <property type="entry name" value="Aldolase class I"/>
    <property type="match status" value="1"/>
</dbReference>
<evidence type="ECO:0000256" key="11">
    <source>
        <dbReference type="ARBA" id="ARBA00023239"/>
    </source>
</evidence>
<dbReference type="InterPro" id="IPR006638">
    <property type="entry name" value="Elp3/MiaA/NifB-like_rSAM"/>
</dbReference>
<dbReference type="PANTHER" id="PTHR22960">
    <property type="entry name" value="MOLYBDOPTERIN COFACTOR SYNTHESIS PROTEIN A"/>
    <property type="match status" value="1"/>
</dbReference>
<reference evidence="14 15" key="1">
    <citation type="submission" date="2018-04" db="EMBL/GenBank/DDBJ databases">
        <title>Chitinophaga fuyangensis sp. nov., isolated from soil in a chemical factory.</title>
        <authorList>
            <person name="Chen K."/>
        </authorList>
    </citation>
    <scope>NUCLEOTIDE SEQUENCE [LARGE SCALE GENOMIC DNA]</scope>
    <source>
        <strain evidence="14 15">LY-1</strain>
    </source>
</reference>
<dbReference type="SFLD" id="SFLDS00029">
    <property type="entry name" value="Radical_SAM"/>
    <property type="match status" value="1"/>
</dbReference>
<dbReference type="GO" id="GO:0005525">
    <property type="term" value="F:GTP binding"/>
    <property type="evidence" value="ECO:0007669"/>
    <property type="project" value="UniProtKB-KW"/>
</dbReference>
<evidence type="ECO:0000256" key="1">
    <source>
        <dbReference type="ARBA" id="ARBA00001966"/>
    </source>
</evidence>
<dbReference type="Pfam" id="PF06463">
    <property type="entry name" value="Mob_synth_C"/>
    <property type="match status" value="1"/>
</dbReference>